<feature type="region of interest" description="Disordered" evidence="1">
    <location>
        <begin position="75"/>
        <end position="98"/>
    </location>
</feature>
<dbReference type="STRING" id="42251.A0A2T6ZIS9"/>
<feature type="compositionally biased region" description="Polar residues" evidence="1">
    <location>
        <begin position="87"/>
        <end position="96"/>
    </location>
</feature>
<accession>A0A2T6ZIS9</accession>
<dbReference type="OrthoDB" id="1933107at2759"/>
<reference evidence="3 4" key="1">
    <citation type="submission" date="2017-04" db="EMBL/GenBank/DDBJ databases">
        <title>Draft genome sequence of Tuber borchii Vittad., a whitish edible truffle.</title>
        <authorList>
            <consortium name="DOE Joint Genome Institute"/>
            <person name="Murat C."/>
            <person name="Kuo A."/>
            <person name="Barry K.W."/>
            <person name="Clum A."/>
            <person name="Dockter R.B."/>
            <person name="Fauchery L."/>
            <person name="Iotti M."/>
            <person name="Kohler A."/>
            <person name="Labutti K."/>
            <person name="Lindquist E.A."/>
            <person name="Lipzen A."/>
            <person name="Ohm R.A."/>
            <person name="Wang M."/>
            <person name="Grigoriev I.V."/>
            <person name="Zambonelli A."/>
            <person name="Martin F.M."/>
        </authorList>
    </citation>
    <scope>NUCLEOTIDE SEQUENCE [LARGE SCALE GENOMIC DNA]</scope>
    <source>
        <strain evidence="3 4">Tbo3840</strain>
    </source>
</reference>
<gene>
    <name evidence="3" type="ORF">B9Z19DRAFT_1067477</name>
</gene>
<dbReference type="InterPro" id="IPR038535">
    <property type="entry name" value="CNOT1_TTP_bind_sf"/>
</dbReference>
<dbReference type="GO" id="GO:0017148">
    <property type="term" value="P:negative regulation of translation"/>
    <property type="evidence" value="ECO:0007669"/>
    <property type="project" value="InterPro"/>
</dbReference>
<evidence type="ECO:0000313" key="4">
    <source>
        <dbReference type="Proteomes" id="UP000244722"/>
    </source>
</evidence>
<name>A0A2T6ZIS9_TUBBO</name>
<keyword evidence="4" id="KW-1185">Reference proteome</keyword>
<dbReference type="InterPro" id="IPR032193">
    <property type="entry name" value="CNOT1_TTP_bind"/>
</dbReference>
<evidence type="ECO:0000256" key="1">
    <source>
        <dbReference type="SAM" id="MobiDB-lite"/>
    </source>
</evidence>
<dbReference type="PANTHER" id="PTHR13162">
    <property type="entry name" value="CCR4-NOT TRANSCRIPTION COMPLEX"/>
    <property type="match status" value="1"/>
</dbReference>
<dbReference type="GO" id="GO:0030015">
    <property type="term" value="C:CCR4-NOT core complex"/>
    <property type="evidence" value="ECO:0007669"/>
    <property type="project" value="InterPro"/>
</dbReference>
<comment type="caution">
    <text evidence="3">The sequence shown here is derived from an EMBL/GenBank/DDBJ whole genome shotgun (WGS) entry which is preliminary data.</text>
</comment>
<dbReference type="GO" id="GO:0060090">
    <property type="term" value="F:molecular adaptor activity"/>
    <property type="evidence" value="ECO:0007669"/>
    <property type="project" value="TreeGrafter"/>
</dbReference>
<dbReference type="GO" id="GO:0000288">
    <property type="term" value="P:nuclear-transcribed mRNA catabolic process, deadenylation-dependent decay"/>
    <property type="evidence" value="ECO:0007669"/>
    <property type="project" value="TreeGrafter"/>
</dbReference>
<organism evidence="3 4">
    <name type="scientific">Tuber borchii</name>
    <name type="common">White truffle</name>
    <dbReference type="NCBI Taxonomy" id="42251"/>
    <lineage>
        <taxon>Eukaryota</taxon>
        <taxon>Fungi</taxon>
        <taxon>Dikarya</taxon>
        <taxon>Ascomycota</taxon>
        <taxon>Pezizomycotina</taxon>
        <taxon>Pezizomycetes</taxon>
        <taxon>Pezizales</taxon>
        <taxon>Tuberaceae</taxon>
        <taxon>Tuber</taxon>
    </lineage>
</organism>
<proteinExistence type="predicted"/>
<dbReference type="Proteomes" id="UP000244722">
    <property type="component" value="Unassembled WGS sequence"/>
</dbReference>
<dbReference type="Pfam" id="PF16417">
    <property type="entry name" value="CNOT1_TTP_bind"/>
    <property type="match status" value="1"/>
</dbReference>
<dbReference type="GO" id="GO:0000932">
    <property type="term" value="C:P-body"/>
    <property type="evidence" value="ECO:0007669"/>
    <property type="project" value="TreeGrafter"/>
</dbReference>
<dbReference type="EMBL" id="NESQ01000235">
    <property type="protein sequence ID" value="PUU75382.1"/>
    <property type="molecule type" value="Genomic_DNA"/>
</dbReference>
<sequence>MVWQAVRDHDPSSTMFKCGLQALVQSKDRLKEWKSYCGLLAQVSGLQGIYTWKIAQNVISGNVDRLSEPSVNGNIDQGEPGAVLTNGDFNASSPESPQHPLFQSLDPTMPFRDPSAYTEPDEEVQDRVLFVLNNISHFNLEAKLEFLMEHLREEYH</sequence>
<dbReference type="Gene3D" id="1.25.40.180">
    <property type="match status" value="1"/>
</dbReference>
<dbReference type="PANTHER" id="PTHR13162:SF8">
    <property type="entry name" value="CCR4-NOT TRANSCRIPTION COMPLEX SUBUNIT 1"/>
    <property type="match status" value="1"/>
</dbReference>
<protein>
    <recommendedName>
        <fullName evidence="2">CCR4-NOT transcription complex subunit 1 TTP binding domain-containing protein</fullName>
    </recommendedName>
</protein>
<dbReference type="InterPro" id="IPR040398">
    <property type="entry name" value="Not1"/>
</dbReference>
<evidence type="ECO:0000259" key="2">
    <source>
        <dbReference type="Pfam" id="PF16417"/>
    </source>
</evidence>
<evidence type="ECO:0000313" key="3">
    <source>
        <dbReference type="EMBL" id="PUU75382.1"/>
    </source>
</evidence>
<dbReference type="Gene3D" id="1.25.40.840">
    <property type="entry name" value="CCR4-NOT transcription complex subunit 1 TTP binding domain"/>
    <property type="match status" value="1"/>
</dbReference>
<dbReference type="AlphaFoldDB" id="A0A2T6ZIS9"/>
<feature type="domain" description="CCR4-NOT transcription complex subunit 1 TTP binding" evidence="2">
    <location>
        <begin position="3"/>
        <end position="47"/>
    </location>
</feature>